<dbReference type="Pfam" id="PF03466">
    <property type="entry name" value="LysR_substrate"/>
    <property type="match status" value="1"/>
</dbReference>
<dbReference type="InterPro" id="IPR036390">
    <property type="entry name" value="WH_DNA-bd_sf"/>
</dbReference>
<dbReference type="EMBL" id="CP002878">
    <property type="protein sequence ID" value="AEI80040.1"/>
    <property type="molecule type" value="Genomic_DNA"/>
</dbReference>
<evidence type="ECO:0000256" key="2">
    <source>
        <dbReference type="ARBA" id="ARBA00023015"/>
    </source>
</evidence>
<proteinExistence type="inferred from homology"/>
<name>F8GM21_CUPNN</name>
<dbReference type="Proteomes" id="UP000006798">
    <property type="component" value="Chromosome 2"/>
</dbReference>
<dbReference type="Gene3D" id="1.10.10.10">
    <property type="entry name" value="Winged helix-like DNA-binding domain superfamily/Winged helix DNA-binding domain"/>
    <property type="match status" value="1"/>
</dbReference>
<gene>
    <name evidence="7" type="ordered locus">CNE_2c10730</name>
</gene>
<dbReference type="SUPFAM" id="SSF46785">
    <property type="entry name" value="Winged helix' DNA-binding domain"/>
    <property type="match status" value="1"/>
</dbReference>
<organism evidence="7 8">
    <name type="scientific">Cupriavidus necator (strain ATCC 43291 / DSM 13513 / CCUG 52238 / LMG 8453 / N-1)</name>
    <name type="common">Ralstonia eutropha</name>
    <dbReference type="NCBI Taxonomy" id="1042878"/>
    <lineage>
        <taxon>Bacteria</taxon>
        <taxon>Pseudomonadati</taxon>
        <taxon>Pseudomonadota</taxon>
        <taxon>Betaproteobacteria</taxon>
        <taxon>Burkholderiales</taxon>
        <taxon>Burkholderiaceae</taxon>
        <taxon>Cupriavidus</taxon>
    </lineage>
</organism>
<dbReference type="KEGG" id="cnc:CNE_2c10730"/>
<feature type="compositionally biased region" description="Polar residues" evidence="5">
    <location>
        <begin position="68"/>
        <end position="77"/>
    </location>
</feature>
<dbReference type="GO" id="GO:0003700">
    <property type="term" value="F:DNA-binding transcription factor activity"/>
    <property type="evidence" value="ECO:0007669"/>
    <property type="project" value="InterPro"/>
</dbReference>
<dbReference type="Pfam" id="PF00126">
    <property type="entry name" value="HTH_1"/>
    <property type="match status" value="1"/>
</dbReference>
<feature type="domain" description="HTH lysR-type" evidence="6">
    <location>
        <begin position="105"/>
        <end position="157"/>
    </location>
</feature>
<comment type="similarity">
    <text evidence="1">Belongs to the LysR transcriptional regulatory family.</text>
</comment>
<evidence type="ECO:0000256" key="1">
    <source>
        <dbReference type="ARBA" id="ARBA00009437"/>
    </source>
</evidence>
<dbReference type="PANTHER" id="PTHR30537:SF72">
    <property type="entry name" value="LYSR FAMILY TRANSCRIPTIONAL REGULATOR"/>
    <property type="match status" value="1"/>
</dbReference>
<evidence type="ECO:0000313" key="7">
    <source>
        <dbReference type="EMBL" id="AEI80040.1"/>
    </source>
</evidence>
<reference evidence="7 8" key="1">
    <citation type="journal article" date="2011" name="J. Bacteriol.">
        <title>Complete genome sequence of the type strain Cupriavidus necator N-1.</title>
        <authorList>
            <person name="Poehlein A."/>
            <person name="Kusian B."/>
            <person name="Friedrich B."/>
            <person name="Daniel R."/>
            <person name="Bowien B."/>
        </authorList>
    </citation>
    <scope>NUCLEOTIDE SEQUENCE [LARGE SCALE GENOMIC DNA]</scope>
    <source>
        <strain evidence="8">ATCC 43291 / DSM 13513 / CCUG 52238 / LMG 8453 / N-1</strain>
    </source>
</reference>
<dbReference type="InterPro" id="IPR036388">
    <property type="entry name" value="WH-like_DNA-bd_sf"/>
</dbReference>
<dbReference type="InterPro" id="IPR005119">
    <property type="entry name" value="LysR_subst-bd"/>
</dbReference>
<protein>
    <submittedName>
        <fullName evidence="7">Transcriptional regulator LysR family</fullName>
    </submittedName>
</protein>
<dbReference type="FunFam" id="1.10.10.10:FF:000001">
    <property type="entry name" value="LysR family transcriptional regulator"/>
    <property type="match status" value="1"/>
</dbReference>
<dbReference type="GO" id="GO:0006351">
    <property type="term" value="P:DNA-templated transcription"/>
    <property type="evidence" value="ECO:0007669"/>
    <property type="project" value="TreeGrafter"/>
</dbReference>
<dbReference type="AlphaFoldDB" id="F8GM21"/>
<dbReference type="PANTHER" id="PTHR30537">
    <property type="entry name" value="HTH-TYPE TRANSCRIPTIONAL REGULATOR"/>
    <property type="match status" value="1"/>
</dbReference>
<dbReference type="InterPro" id="IPR000847">
    <property type="entry name" value="LysR_HTH_N"/>
</dbReference>
<keyword evidence="2" id="KW-0805">Transcription regulation</keyword>
<feature type="region of interest" description="Disordered" evidence="5">
    <location>
        <begin position="42"/>
        <end position="85"/>
    </location>
</feature>
<dbReference type="SUPFAM" id="SSF53850">
    <property type="entry name" value="Periplasmic binding protein-like II"/>
    <property type="match status" value="1"/>
</dbReference>
<evidence type="ECO:0000259" key="6">
    <source>
        <dbReference type="PROSITE" id="PS50931"/>
    </source>
</evidence>
<evidence type="ECO:0000313" key="8">
    <source>
        <dbReference type="Proteomes" id="UP000006798"/>
    </source>
</evidence>
<dbReference type="InterPro" id="IPR058163">
    <property type="entry name" value="LysR-type_TF_proteobact-type"/>
</dbReference>
<keyword evidence="4" id="KW-0804">Transcription</keyword>
<dbReference type="GO" id="GO:0043565">
    <property type="term" value="F:sequence-specific DNA binding"/>
    <property type="evidence" value="ECO:0007669"/>
    <property type="project" value="TreeGrafter"/>
</dbReference>
<dbReference type="PROSITE" id="PS50931">
    <property type="entry name" value="HTH_LYSR"/>
    <property type="match status" value="1"/>
</dbReference>
<dbReference type="CDD" id="cd08472">
    <property type="entry name" value="PBP2_CrgA_like_3"/>
    <property type="match status" value="1"/>
</dbReference>
<evidence type="ECO:0000256" key="4">
    <source>
        <dbReference type="ARBA" id="ARBA00023163"/>
    </source>
</evidence>
<accession>F8GM21</accession>
<sequence>MHCSGIGIIANRLVMPLKRHIPTHDKVLDFVIHCGSRHAWRSARPVRARSESMPEPAPSQRAVPVPASPQTPHNNNQHGHVRHERARHAVRIYRRNLIMDRLVSMQAFTRVVDVGSFARAAESMDLPKATLTRLIQNLETHLGVKLLHRTTRRISVTNDGAAYYERCVRILADVEEAEQSLTRQNNSPRGTLSVDTTAGLAQLVLVPHLHEFFQAYPDLKLNLTINGKPIDLLQEGVDVVLRVGTPVEESMVARRIGHVQLAFYASPIYLNRFGTPHDLAELAQHKAVNFLSNRTGREMPWPMARGMERSEVLLPSAISTNDADVYMGCALEGHGVARVSRAMAEPYVASGRLVEIMTDWQTEELPISAMYPQNRHLSAKVRVFVNWAADLFSRHPHFGAAQQRLAVAA</sequence>
<dbReference type="HOGENOM" id="CLU_039613_16_3_4"/>
<keyword evidence="3" id="KW-0238">DNA-binding</keyword>
<evidence type="ECO:0000256" key="3">
    <source>
        <dbReference type="ARBA" id="ARBA00023125"/>
    </source>
</evidence>
<dbReference type="Gene3D" id="3.40.190.290">
    <property type="match status" value="1"/>
</dbReference>
<evidence type="ECO:0000256" key="5">
    <source>
        <dbReference type="SAM" id="MobiDB-lite"/>
    </source>
</evidence>